<gene>
    <name evidence="1" type="ORF">DPMN_105464</name>
</gene>
<dbReference type="Proteomes" id="UP000828390">
    <property type="component" value="Unassembled WGS sequence"/>
</dbReference>
<dbReference type="EMBL" id="JAIWYP010000004">
    <property type="protein sequence ID" value="KAH3832186.1"/>
    <property type="molecule type" value="Genomic_DNA"/>
</dbReference>
<accession>A0A9D4H9K1</accession>
<evidence type="ECO:0000313" key="2">
    <source>
        <dbReference type="Proteomes" id="UP000828390"/>
    </source>
</evidence>
<evidence type="ECO:0000313" key="1">
    <source>
        <dbReference type="EMBL" id="KAH3832186.1"/>
    </source>
</evidence>
<protein>
    <submittedName>
        <fullName evidence="1">Uncharacterized protein</fullName>
    </submittedName>
</protein>
<sequence>MRFVNRPITFPSNPSSHLLERCIRFLNVGQSGRHHLSVQTEPAYLGQLSLNKADIGHSVKHDDMELFCAGYFECMRRILEHKVPGSMERGPQPCTPVAARILDLVMQPICYAAQCKDSAFR</sequence>
<organism evidence="1 2">
    <name type="scientific">Dreissena polymorpha</name>
    <name type="common">Zebra mussel</name>
    <name type="synonym">Mytilus polymorpha</name>
    <dbReference type="NCBI Taxonomy" id="45954"/>
    <lineage>
        <taxon>Eukaryota</taxon>
        <taxon>Metazoa</taxon>
        <taxon>Spiralia</taxon>
        <taxon>Lophotrochozoa</taxon>
        <taxon>Mollusca</taxon>
        <taxon>Bivalvia</taxon>
        <taxon>Autobranchia</taxon>
        <taxon>Heteroconchia</taxon>
        <taxon>Euheterodonta</taxon>
        <taxon>Imparidentia</taxon>
        <taxon>Neoheterodontei</taxon>
        <taxon>Myida</taxon>
        <taxon>Dreissenoidea</taxon>
        <taxon>Dreissenidae</taxon>
        <taxon>Dreissena</taxon>
    </lineage>
</organism>
<keyword evidence="2" id="KW-1185">Reference proteome</keyword>
<name>A0A9D4H9K1_DREPO</name>
<dbReference type="AlphaFoldDB" id="A0A9D4H9K1"/>
<comment type="caution">
    <text evidence="1">The sequence shown here is derived from an EMBL/GenBank/DDBJ whole genome shotgun (WGS) entry which is preliminary data.</text>
</comment>
<reference evidence="1" key="1">
    <citation type="journal article" date="2019" name="bioRxiv">
        <title>The Genome of the Zebra Mussel, Dreissena polymorpha: A Resource for Invasive Species Research.</title>
        <authorList>
            <person name="McCartney M.A."/>
            <person name="Auch B."/>
            <person name="Kono T."/>
            <person name="Mallez S."/>
            <person name="Zhang Y."/>
            <person name="Obille A."/>
            <person name="Becker A."/>
            <person name="Abrahante J.E."/>
            <person name="Garbe J."/>
            <person name="Badalamenti J.P."/>
            <person name="Herman A."/>
            <person name="Mangelson H."/>
            <person name="Liachko I."/>
            <person name="Sullivan S."/>
            <person name="Sone E.D."/>
            <person name="Koren S."/>
            <person name="Silverstein K.A.T."/>
            <person name="Beckman K.B."/>
            <person name="Gohl D.M."/>
        </authorList>
    </citation>
    <scope>NUCLEOTIDE SEQUENCE</scope>
    <source>
        <strain evidence="1">Duluth1</strain>
        <tissue evidence="1">Whole animal</tissue>
    </source>
</reference>
<proteinExistence type="predicted"/>
<reference evidence="1" key="2">
    <citation type="submission" date="2020-11" db="EMBL/GenBank/DDBJ databases">
        <authorList>
            <person name="McCartney M.A."/>
            <person name="Auch B."/>
            <person name="Kono T."/>
            <person name="Mallez S."/>
            <person name="Becker A."/>
            <person name="Gohl D.M."/>
            <person name="Silverstein K.A.T."/>
            <person name="Koren S."/>
            <person name="Bechman K.B."/>
            <person name="Herman A."/>
            <person name="Abrahante J.E."/>
            <person name="Garbe J."/>
        </authorList>
    </citation>
    <scope>NUCLEOTIDE SEQUENCE</scope>
    <source>
        <strain evidence="1">Duluth1</strain>
        <tissue evidence="1">Whole animal</tissue>
    </source>
</reference>